<dbReference type="EMBL" id="BJZT01000025">
    <property type="protein sequence ID" value="GEP00025.1"/>
    <property type="molecule type" value="Genomic_DNA"/>
</dbReference>
<comment type="caution">
    <text evidence="2">The sequence shown here is derived from an EMBL/GenBank/DDBJ whole genome shotgun (WGS) entry which is preliminary data.</text>
</comment>
<proteinExistence type="predicted"/>
<reference evidence="2 3" key="1">
    <citation type="submission" date="2019-07" db="EMBL/GenBank/DDBJ databases">
        <title>Whole genome shotgun sequence of Methylobacterium haplocladii NBRC 107714.</title>
        <authorList>
            <person name="Hosoyama A."/>
            <person name="Uohara A."/>
            <person name="Ohji S."/>
            <person name="Ichikawa N."/>
        </authorList>
    </citation>
    <scope>NUCLEOTIDE SEQUENCE [LARGE SCALE GENOMIC DNA]</scope>
    <source>
        <strain evidence="2 3">NBRC 107714</strain>
    </source>
</reference>
<dbReference type="OrthoDB" id="7996561at2"/>
<gene>
    <name evidence="2" type="ORF">MHA02_24120</name>
</gene>
<accession>A0A512IQM2</accession>
<evidence type="ECO:0008006" key="4">
    <source>
        <dbReference type="Google" id="ProtNLM"/>
    </source>
</evidence>
<dbReference type="InterPro" id="IPR010985">
    <property type="entry name" value="Ribbon_hlx_hlx"/>
</dbReference>
<dbReference type="AlphaFoldDB" id="A0A512IQM2"/>
<protein>
    <recommendedName>
        <fullName evidence="4">Arc-like DNA binding domain-containing protein</fullName>
    </recommendedName>
</protein>
<dbReference type="Proteomes" id="UP000321258">
    <property type="component" value="Unassembled WGS sequence"/>
</dbReference>
<evidence type="ECO:0000313" key="2">
    <source>
        <dbReference type="EMBL" id="GEP00025.1"/>
    </source>
</evidence>
<keyword evidence="3" id="KW-1185">Reference proteome</keyword>
<dbReference type="Gene3D" id="1.10.1220.10">
    <property type="entry name" value="Met repressor-like"/>
    <property type="match status" value="1"/>
</dbReference>
<feature type="region of interest" description="Disordered" evidence="1">
    <location>
        <begin position="1"/>
        <end position="21"/>
    </location>
</feature>
<organism evidence="2 3">
    <name type="scientific">Methylobacterium haplocladii</name>
    <dbReference type="NCBI Taxonomy" id="1176176"/>
    <lineage>
        <taxon>Bacteria</taxon>
        <taxon>Pseudomonadati</taxon>
        <taxon>Pseudomonadota</taxon>
        <taxon>Alphaproteobacteria</taxon>
        <taxon>Hyphomicrobiales</taxon>
        <taxon>Methylobacteriaceae</taxon>
        <taxon>Methylobacterium</taxon>
    </lineage>
</organism>
<sequence length="169" mass="19087">MSEQEAPKKRGRPAKFAGERTRGPLTVRLRDEVRSDLERGAVQNGRSLSEEIETRMEISLAQKNQLRFEWGNDVFRIATAMAASLSGIEDWAGKRWDEDEQAYELFKATTCEIIKNYRDHVLKRQRAVPHGNMASMSHDELAQVFAARGGLGPPPPKRAPVEIVVIDED</sequence>
<dbReference type="GO" id="GO:0006355">
    <property type="term" value="P:regulation of DNA-templated transcription"/>
    <property type="evidence" value="ECO:0007669"/>
    <property type="project" value="InterPro"/>
</dbReference>
<name>A0A512IQM2_9HYPH</name>
<dbReference type="InterPro" id="IPR013321">
    <property type="entry name" value="Arc_rbn_hlx_hlx"/>
</dbReference>
<dbReference type="RefSeq" id="WP_147078907.1">
    <property type="nucleotide sequence ID" value="NZ_BJZT01000025.1"/>
</dbReference>
<dbReference type="SUPFAM" id="SSF47598">
    <property type="entry name" value="Ribbon-helix-helix"/>
    <property type="match status" value="1"/>
</dbReference>
<evidence type="ECO:0000313" key="3">
    <source>
        <dbReference type="Proteomes" id="UP000321258"/>
    </source>
</evidence>
<evidence type="ECO:0000256" key="1">
    <source>
        <dbReference type="SAM" id="MobiDB-lite"/>
    </source>
</evidence>